<keyword evidence="8 9" id="KW-0961">Cell wall biogenesis/degradation</keyword>
<evidence type="ECO:0000256" key="4">
    <source>
        <dbReference type="ARBA" id="ARBA00022679"/>
    </source>
</evidence>
<evidence type="ECO:0000313" key="12">
    <source>
        <dbReference type="Proteomes" id="UP001058461"/>
    </source>
</evidence>
<evidence type="ECO:0000259" key="10">
    <source>
        <dbReference type="PROSITE" id="PS52029"/>
    </source>
</evidence>
<dbReference type="CDD" id="cd16913">
    <property type="entry name" value="YkuD_like"/>
    <property type="match status" value="1"/>
</dbReference>
<dbReference type="PANTHER" id="PTHR30582:SF24">
    <property type="entry name" value="L,D-TRANSPEPTIDASE ERFK_SRFK-RELATED"/>
    <property type="match status" value="1"/>
</dbReference>
<comment type="similarity">
    <text evidence="2">Belongs to the YkuD family.</text>
</comment>
<evidence type="ECO:0000313" key="11">
    <source>
        <dbReference type="EMBL" id="UTW13655.1"/>
    </source>
</evidence>
<dbReference type="SUPFAM" id="SSF141523">
    <property type="entry name" value="L,D-transpeptidase catalytic domain-like"/>
    <property type="match status" value="1"/>
</dbReference>
<evidence type="ECO:0000256" key="6">
    <source>
        <dbReference type="ARBA" id="ARBA00022960"/>
    </source>
</evidence>
<keyword evidence="6 9" id="KW-0133">Cell shape</keyword>
<feature type="active site" description="Proton donor/acceptor" evidence="9">
    <location>
        <position position="120"/>
    </location>
</feature>
<keyword evidence="12" id="KW-1185">Reference proteome</keyword>
<keyword evidence="5" id="KW-0378">Hydrolase</keyword>
<feature type="active site" description="Nucleophile" evidence="9">
    <location>
        <position position="136"/>
    </location>
</feature>
<dbReference type="PROSITE" id="PS52029">
    <property type="entry name" value="LD_TPASE"/>
    <property type="match status" value="1"/>
</dbReference>
<name>A0ABY5HR51_9GAMM</name>
<accession>A0ABY5HR51</accession>
<dbReference type="InterPro" id="IPR038063">
    <property type="entry name" value="Transpep_catalytic_dom"/>
</dbReference>
<comment type="pathway">
    <text evidence="1 9">Cell wall biogenesis; peptidoglycan biosynthesis.</text>
</comment>
<dbReference type="RefSeq" id="WP_255855846.1">
    <property type="nucleotide sequence ID" value="NZ_CP073347.1"/>
</dbReference>
<organism evidence="11 12">
    <name type="scientific">Marinobacterium rhizophilum</name>
    <dbReference type="NCBI Taxonomy" id="420402"/>
    <lineage>
        <taxon>Bacteria</taxon>
        <taxon>Pseudomonadati</taxon>
        <taxon>Pseudomonadota</taxon>
        <taxon>Gammaproteobacteria</taxon>
        <taxon>Oceanospirillales</taxon>
        <taxon>Oceanospirillaceae</taxon>
        <taxon>Marinobacterium</taxon>
    </lineage>
</organism>
<dbReference type="InterPro" id="IPR005490">
    <property type="entry name" value="LD_TPept_cat_dom"/>
</dbReference>
<evidence type="ECO:0000256" key="9">
    <source>
        <dbReference type="PROSITE-ProRule" id="PRU01373"/>
    </source>
</evidence>
<gene>
    <name evidence="11" type="ORF">KDW95_08460</name>
</gene>
<dbReference type="EMBL" id="CP073347">
    <property type="protein sequence ID" value="UTW13655.1"/>
    <property type="molecule type" value="Genomic_DNA"/>
</dbReference>
<feature type="domain" description="L,D-TPase catalytic" evidence="10">
    <location>
        <begin position="4"/>
        <end position="160"/>
    </location>
</feature>
<keyword evidence="4" id="KW-0808">Transferase</keyword>
<reference evidence="11" key="1">
    <citation type="submission" date="2021-04" db="EMBL/GenBank/DDBJ databases">
        <title>Oceanospirillales bacteria with DddD are important DMSP degraders in coastal seawater.</title>
        <authorList>
            <person name="Liu J."/>
        </authorList>
    </citation>
    <scope>NUCLEOTIDE SEQUENCE</scope>
    <source>
        <strain evidence="11">D13-1</strain>
    </source>
</reference>
<dbReference type="InterPro" id="IPR050979">
    <property type="entry name" value="LD-transpeptidase"/>
</dbReference>
<keyword evidence="3" id="KW-0328">Glycosyltransferase</keyword>
<evidence type="ECO:0000256" key="1">
    <source>
        <dbReference type="ARBA" id="ARBA00004752"/>
    </source>
</evidence>
<evidence type="ECO:0000256" key="2">
    <source>
        <dbReference type="ARBA" id="ARBA00005992"/>
    </source>
</evidence>
<evidence type="ECO:0000256" key="7">
    <source>
        <dbReference type="ARBA" id="ARBA00022984"/>
    </source>
</evidence>
<proteinExistence type="inferred from homology"/>
<keyword evidence="7 9" id="KW-0573">Peptidoglycan synthesis</keyword>
<evidence type="ECO:0000256" key="8">
    <source>
        <dbReference type="ARBA" id="ARBA00023316"/>
    </source>
</evidence>
<dbReference type="Proteomes" id="UP001058461">
    <property type="component" value="Chromosome"/>
</dbReference>
<dbReference type="Pfam" id="PF03734">
    <property type="entry name" value="YkuD"/>
    <property type="match status" value="1"/>
</dbReference>
<dbReference type="PANTHER" id="PTHR30582">
    <property type="entry name" value="L,D-TRANSPEPTIDASE"/>
    <property type="match status" value="1"/>
</dbReference>
<protein>
    <submittedName>
        <fullName evidence="11">L,D-transpeptidase</fullName>
    </submittedName>
</protein>
<sequence>MSKLLLRISISRQRLDLLDGASVLQSYPVSTARNGAGEREGSGCTPRGRHVVRAKIGAGLPLNAVFRGRRFTGEIYSPQLAQSNPGRDWILTRILWLCGCEPGVNRLGALDSMRRFIYIHGTPDTEPMGVPLSHGCIRMRNVDVLELFERVPVGVAVSIEE</sequence>
<dbReference type="Gene3D" id="2.40.440.10">
    <property type="entry name" value="L,D-transpeptidase catalytic domain-like"/>
    <property type="match status" value="1"/>
</dbReference>
<evidence type="ECO:0000256" key="3">
    <source>
        <dbReference type="ARBA" id="ARBA00022676"/>
    </source>
</evidence>
<evidence type="ECO:0000256" key="5">
    <source>
        <dbReference type="ARBA" id="ARBA00022801"/>
    </source>
</evidence>